<evidence type="ECO:0000256" key="7">
    <source>
        <dbReference type="ARBA" id="ARBA00022679"/>
    </source>
</evidence>
<feature type="transmembrane region" description="Helical" evidence="21">
    <location>
        <begin position="740"/>
        <end position="764"/>
    </location>
</feature>
<dbReference type="InterPro" id="IPR001611">
    <property type="entry name" value="Leu-rich_rpt"/>
</dbReference>
<dbReference type="Gene3D" id="1.10.510.10">
    <property type="entry name" value="Transferase(Phosphotransferase) domain 1"/>
    <property type="match status" value="2"/>
</dbReference>
<evidence type="ECO:0000256" key="16">
    <source>
        <dbReference type="ARBA" id="ARBA00023170"/>
    </source>
</evidence>
<dbReference type="Pfam" id="PF07714">
    <property type="entry name" value="PK_Tyr_Ser-Thr"/>
    <property type="match status" value="1"/>
</dbReference>
<dbReference type="SUPFAM" id="SSF56112">
    <property type="entry name" value="Protein kinase-like (PK-like)"/>
    <property type="match status" value="2"/>
</dbReference>
<dbReference type="Pfam" id="PF08263">
    <property type="entry name" value="LRRNT_2"/>
    <property type="match status" value="1"/>
</dbReference>
<keyword evidence="11 20" id="KW-0547">Nucleotide-binding</keyword>
<evidence type="ECO:0000256" key="4">
    <source>
        <dbReference type="ARBA" id="ARBA00022527"/>
    </source>
</evidence>
<evidence type="ECO:0000256" key="13">
    <source>
        <dbReference type="ARBA" id="ARBA00022840"/>
    </source>
</evidence>
<keyword evidence="8 21" id="KW-0812">Transmembrane</keyword>
<dbReference type="GO" id="GO:0009653">
    <property type="term" value="P:anatomical structure morphogenesis"/>
    <property type="evidence" value="ECO:0007669"/>
    <property type="project" value="UniProtKB-ARBA"/>
</dbReference>
<keyword evidence="17" id="KW-0325">Glycoprotein</keyword>
<evidence type="ECO:0000256" key="2">
    <source>
        <dbReference type="ARBA" id="ARBA00004479"/>
    </source>
</evidence>
<evidence type="ECO:0000259" key="23">
    <source>
        <dbReference type="PROSITE" id="PS50011"/>
    </source>
</evidence>
<dbReference type="GO" id="GO:0005886">
    <property type="term" value="C:plasma membrane"/>
    <property type="evidence" value="ECO:0007669"/>
    <property type="project" value="UniProtKB-SubCell"/>
</dbReference>
<evidence type="ECO:0000256" key="14">
    <source>
        <dbReference type="ARBA" id="ARBA00022989"/>
    </source>
</evidence>
<feature type="signal peptide" evidence="22">
    <location>
        <begin position="1"/>
        <end position="25"/>
    </location>
</feature>
<dbReference type="Gene3D" id="3.30.200.20">
    <property type="entry name" value="Phosphorylase Kinase, domain 1"/>
    <property type="match status" value="1"/>
</dbReference>
<protein>
    <recommendedName>
        <fullName evidence="3">non-specific serine/threonine protein kinase</fullName>
        <ecNumber evidence="3">2.7.11.1</ecNumber>
    </recommendedName>
</protein>
<evidence type="ECO:0000256" key="3">
    <source>
        <dbReference type="ARBA" id="ARBA00012513"/>
    </source>
</evidence>
<dbReference type="InterPro" id="IPR032675">
    <property type="entry name" value="LRR_dom_sf"/>
</dbReference>
<dbReference type="SUPFAM" id="SSF52047">
    <property type="entry name" value="RNI-like"/>
    <property type="match status" value="2"/>
</dbReference>
<dbReference type="FunFam" id="3.30.200.20:FF:000309">
    <property type="entry name" value="Leucine-rich repeat receptor protein kinase MSP1"/>
    <property type="match status" value="1"/>
</dbReference>
<keyword evidence="25" id="KW-1185">Reference proteome</keyword>
<dbReference type="InterPro" id="IPR051716">
    <property type="entry name" value="Plant_RL_S/T_kinase"/>
</dbReference>
<name>A0A4S8KHD6_MUSBA</name>
<dbReference type="FunFam" id="3.80.10.10:FF:000400">
    <property type="entry name" value="Nuclear pore complex protein NUP107"/>
    <property type="match status" value="1"/>
</dbReference>
<dbReference type="Gene3D" id="3.80.10.10">
    <property type="entry name" value="Ribonuclease Inhibitor"/>
    <property type="match status" value="4"/>
</dbReference>
<dbReference type="Proteomes" id="UP000317650">
    <property type="component" value="Chromosome 4"/>
</dbReference>
<dbReference type="InterPro" id="IPR003591">
    <property type="entry name" value="Leu-rich_rpt_typical-subtyp"/>
</dbReference>
<organism evidence="24 25">
    <name type="scientific">Musa balbisiana</name>
    <name type="common">Banana</name>
    <dbReference type="NCBI Taxonomy" id="52838"/>
    <lineage>
        <taxon>Eukaryota</taxon>
        <taxon>Viridiplantae</taxon>
        <taxon>Streptophyta</taxon>
        <taxon>Embryophyta</taxon>
        <taxon>Tracheophyta</taxon>
        <taxon>Spermatophyta</taxon>
        <taxon>Magnoliopsida</taxon>
        <taxon>Liliopsida</taxon>
        <taxon>Zingiberales</taxon>
        <taxon>Musaceae</taxon>
        <taxon>Musa</taxon>
    </lineage>
</organism>
<evidence type="ECO:0000256" key="6">
    <source>
        <dbReference type="ARBA" id="ARBA00022614"/>
    </source>
</evidence>
<dbReference type="Pfam" id="PF00069">
    <property type="entry name" value="Pkinase"/>
    <property type="match status" value="1"/>
</dbReference>
<dbReference type="InterPro" id="IPR001245">
    <property type="entry name" value="Ser-Thr/Tyr_kinase_cat_dom"/>
</dbReference>
<keyword evidence="16" id="KW-0675">Receptor</keyword>
<dbReference type="STRING" id="52838.A0A4S8KHD6"/>
<feature type="domain" description="Protein kinase" evidence="23">
    <location>
        <begin position="805"/>
        <end position="1065"/>
    </location>
</feature>
<evidence type="ECO:0000256" key="1">
    <source>
        <dbReference type="ARBA" id="ARBA00004162"/>
    </source>
</evidence>
<dbReference type="FunFam" id="1.10.510.10:FF:000479">
    <property type="entry name" value="Leucine-rich repeat receptor-like protein kinase"/>
    <property type="match status" value="1"/>
</dbReference>
<keyword evidence="5" id="KW-0597">Phosphoprotein</keyword>
<dbReference type="EMBL" id="PYDT01000001">
    <property type="protein sequence ID" value="THU74701.1"/>
    <property type="molecule type" value="Genomic_DNA"/>
</dbReference>
<comment type="caution">
    <text evidence="24">The sequence shown here is derived from an EMBL/GenBank/DDBJ whole genome shotgun (WGS) entry which is preliminary data.</text>
</comment>
<dbReference type="AlphaFoldDB" id="A0A4S8KHD6"/>
<dbReference type="GO" id="GO:0004674">
    <property type="term" value="F:protein serine/threonine kinase activity"/>
    <property type="evidence" value="ECO:0007669"/>
    <property type="project" value="UniProtKB-KW"/>
</dbReference>
<evidence type="ECO:0000256" key="9">
    <source>
        <dbReference type="ARBA" id="ARBA00022729"/>
    </source>
</evidence>
<keyword evidence="13 20" id="KW-0067">ATP-binding</keyword>
<dbReference type="GO" id="GO:0005524">
    <property type="term" value="F:ATP binding"/>
    <property type="evidence" value="ECO:0007669"/>
    <property type="project" value="UniProtKB-UniRule"/>
</dbReference>
<dbReference type="PROSITE" id="PS00109">
    <property type="entry name" value="PROTEIN_KINASE_TYR"/>
    <property type="match status" value="1"/>
</dbReference>
<comment type="catalytic activity">
    <reaction evidence="18">
        <text>L-threonyl-[protein] + ATP = O-phospho-L-threonyl-[protein] + ADP + H(+)</text>
        <dbReference type="Rhea" id="RHEA:46608"/>
        <dbReference type="Rhea" id="RHEA-COMP:11060"/>
        <dbReference type="Rhea" id="RHEA-COMP:11605"/>
        <dbReference type="ChEBI" id="CHEBI:15378"/>
        <dbReference type="ChEBI" id="CHEBI:30013"/>
        <dbReference type="ChEBI" id="CHEBI:30616"/>
        <dbReference type="ChEBI" id="CHEBI:61977"/>
        <dbReference type="ChEBI" id="CHEBI:456216"/>
        <dbReference type="EC" id="2.7.11.1"/>
    </reaction>
</comment>
<dbReference type="GO" id="GO:0099402">
    <property type="term" value="P:plant organ development"/>
    <property type="evidence" value="ECO:0007669"/>
    <property type="project" value="UniProtKB-ARBA"/>
</dbReference>
<dbReference type="InterPro" id="IPR011009">
    <property type="entry name" value="Kinase-like_dom_sf"/>
</dbReference>
<evidence type="ECO:0000313" key="24">
    <source>
        <dbReference type="EMBL" id="THU74701.1"/>
    </source>
</evidence>
<dbReference type="EC" id="2.7.11.1" evidence="3"/>
<evidence type="ECO:0000256" key="19">
    <source>
        <dbReference type="ARBA" id="ARBA00048679"/>
    </source>
</evidence>
<dbReference type="Pfam" id="PF00560">
    <property type="entry name" value="LRR_1"/>
    <property type="match status" value="3"/>
</dbReference>
<proteinExistence type="predicted"/>
<evidence type="ECO:0000256" key="5">
    <source>
        <dbReference type="ARBA" id="ARBA00022553"/>
    </source>
</evidence>
<feature type="chain" id="PRO_5020724745" description="non-specific serine/threonine protein kinase" evidence="22">
    <location>
        <begin position="26"/>
        <end position="1213"/>
    </location>
</feature>
<dbReference type="FunFam" id="3.80.10.10:FF:000177">
    <property type="entry name" value="Leucine-rich repeat receptor-like serine/threonine-protein kinase At1g17230"/>
    <property type="match status" value="1"/>
</dbReference>
<reference evidence="24 25" key="1">
    <citation type="journal article" date="2019" name="Nat. Plants">
        <title>Genome sequencing of Musa balbisiana reveals subgenome evolution and function divergence in polyploid bananas.</title>
        <authorList>
            <person name="Yao X."/>
        </authorList>
    </citation>
    <scope>NUCLEOTIDE SEQUENCE [LARGE SCALE GENOMIC DNA]</scope>
    <source>
        <strain evidence="25">cv. DH-PKW</strain>
        <tissue evidence="24">Leaves</tissue>
    </source>
</reference>
<dbReference type="PANTHER" id="PTHR48053:SF22">
    <property type="entry name" value="MDIS1-INTERACTING RECEPTOR LIKE KINASE 2-LIKE"/>
    <property type="match status" value="1"/>
</dbReference>
<dbReference type="PANTHER" id="PTHR48053">
    <property type="entry name" value="LEUCINE RICH REPEAT FAMILY PROTEIN, EXPRESSED"/>
    <property type="match status" value="1"/>
</dbReference>
<evidence type="ECO:0000256" key="17">
    <source>
        <dbReference type="ARBA" id="ARBA00023180"/>
    </source>
</evidence>
<evidence type="ECO:0000256" key="18">
    <source>
        <dbReference type="ARBA" id="ARBA00047899"/>
    </source>
</evidence>
<dbReference type="PRINTS" id="PR00019">
    <property type="entry name" value="LEURICHRPT"/>
</dbReference>
<evidence type="ECO:0000256" key="12">
    <source>
        <dbReference type="ARBA" id="ARBA00022777"/>
    </source>
</evidence>
<keyword evidence="4" id="KW-0723">Serine/threonine-protein kinase</keyword>
<evidence type="ECO:0000256" key="11">
    <source>
        <dbReference type="ARBA" id="ARBA00022741"/>
    </source>
</evidence>
<evidence type="ECO:0000256" key="21">
    <source>
        <dbReference type="SAM" id="Phobius"/>
    </source>
</evidence>
<dbReference type="InterPro" id="IPR055414">
    <property type="entry name" value="LRR_R13L4/SHOC2-like"/>
</dbReference>
<evidence type="ECO:0000313" key="25">
    <source>
        <dbReference type="Proteomes" id="UP000317650"/>
    </source>
</evidence>
<evidence type="ECO:0000256" key="8">
    <source>
        <dbReference type="ARBA" id="ARBA00022692"/>
    </source>
</evidence>
<keyword evidence="14 21" id="KW-1133">Transmembrane helix</keyword>
<feature type="binding site" evidence="20">
    <location>
        <position position="834"/>
    </location>
    <ligand>
        <name>ATP</name>
        <dbReference type="ChEBI" id="CHEBI:30616"/>
    </ligand>
</feature>
<evidence type="ECO:0000256" key="15">
    <source>
        <dbReference type="ARBA" id="ARBA00023136"/>
    </source>
</evidence>
<dbReference type="PROSITE" id="PS50011">
    <property type="entry name" value="PROTEIN_KINASE_DOM"/>
    <property type="match status" value="1"/>
</dbReference>
<dbReference type="InterPro" id="IPR013210">
    <property type="entry name" value="LRR_N_plant-typ"/>
</dbReference>
<keyword evidence="12" id="KW-0418">Kinase</keyword>
<gene>
    <name evidence="24" type="ORF">C4D60_Mb04t36170</name>
</gene>
<comment type="subcellular location">
    <subcellularLocation>
        <location evidence="1">Cell membrane</location>
        <topology evidence="1">Single-pass membrane protein</topology>
    </subcellularLocation>
    <subcellularLocation>
        <location evidence="2">Membrane</location>
        <topology evidence="2">Single-pass type I membrane protein</topology>
    </subcellularLocation>
</comment>
<evidence type="ECO:0000256" key="10">
    <source>
        <dbReference type="ARBA" id="ARBA00022737"/>
    </source>
</evidence>
<keyword evidence="7" id="KW-0808">Transferase</keyword>
<evidence type="ECO:0000256" key="22">
    <source>
        <dbReference type="SAM" id="SignalP"/>
    </source>
</evidence>
<dbReference type="SMART" id="SM00369">
    <property type="entry name" value="LRR_TYP"/>
    <property type="match status" value="12"/>
</dbReference>
<dbReference type="InterPro" id="IPR000719">
    <property type="entry name" value="Prot_kinase_dom"/>
</dbReference>
<dbReference type="PROSITE" id="PS00107">
    <property type="entry name" value="PROTEIN_KINASE_ATP"/>
    <property type="match status" value="1"/>
</dbReference>
<keyword evidence="10" id="KW-0677">Repeat</keyword>
<dbReference type="Pfam" id="PF23598">
    <property type="entry name" value="LRR_14"/>
    <property type="match status" value="1"/>
</dbReference>
<accession>A0A4S8KHD6</accession>
<keyword evidence="15 21" id="KW-0472">Membrane</keyword>
<dbReference type="InterPro" id="IPR008266">
    <property type="entry name" value="Tyr_kinase_AS"/>
</dbReference>
<dbReference type="Pfam" id="PF13855">
    <property type="entry name" value="LRR_8"/>
    <property type="match status" value="3"/>
</dbReference>
<evidence type="ECO:0000256" key="20">
    <source>
        <dbReference type="PROSITE-ProRule" id="PRU10141"/>
    </source>
</evidence>
<dbReference type="SMART" id="SM00365">
    <property type="entry name" value="LRR_SD22"/>
    <property type="match status" value="9"/>
</dbReference>
<keyword evidence="9 22" id="KW-0732">Signal</keyword>
<sequence length="1213" mass="132948">MESPSFLAFLHLLLSLLLALPLAQASPMSQAHALLHWKSSLRGPTPRALQSWNIDTHNTTTAASPCHWFGITCTNGLVTNVSVLRAGLASTLDTLDFTALRSLTVLRLRRNSLFGAIPAAIANLSSLVDLDLSHNRFSGELPASLAALSGLVKIDLSANQVGGKLSSAALANWTRLTHLQLQFNRLTGTIPDEIRYLSNLRVLRLYKNRLSGSIPHQVGELTNLVVLNLNTNNLTGSIPPSIANLTKINSISLYHNTLSGPIPSCLGNLSQLKLLYLVNSGINGPIPHEFGNLVNMEDLRLSENLLTGTIPSSLGNLTNLETLYISMNELSGPIPPVLGRLSMLKSLSLGFNQLSGTIPHALGNLLSLEDLIVSKNQISGLVPPSFGNLTRLTDLEIFQNQLSGPLPQELANLTNISQLQLSNNDFSGPLTPDVCKGGKLEYFGAIENRFDGPISRSLRNCTSLVRLRLSNNHLTGDVSQVFGVFPNLEFVDLSDNRFSGELSTNWVKSPNLATLHMSGNMITGRIPPQFGNMTQLASLDLSSNQIVREVPKQLGGLTSLLYLNLSNNLLSGRIPSEIGNLSSLATLDLSNNHLTENIPMQIGQCLKLLDLRLSANELNGSIPLEIGRLVSIQEMLDLSHNSLTGTIPSDIGRLVKLENLNLSHNGLSGSLTSSFSDMQSLLTFDVSYNNLEGPIPENQFFQTAQVEWFEHNKGLCGQVLHLSPCPQPASRHGSNKRHKIVLASVLPPVVLLFLVIPLGLIITLRVRRKNPKENNTETSAKDLLSALDFDGKVLYDEIVEATENFDEKYCIGVGGYGSVYKAQLRTGQVVAVKKLHSLDDERGFRSEIEALTKIRHRNIVRFYGFCSHARCMFLIYDYIEKGNLSTILSSEEVAIELDWSKRVCLIKDVANALSYMHHDCSPPVVHRDISSKNILLDSELKARVADFGIARSVKPDSSNWSEHAGTPGYMAPELSYTMKITEKHDVYSFGVVILEVLQGRHPGELISAWPSDGQSILLMDLLDQRIPLPTPEESNAVMLVAKLALQCISIRPQSRPSMQHVSQALDAGKNFGIARSVKPDSSNWSEHAGTPGYMAPELSYTMKITEKHDVYSFGVVILEVLQGRHPGELISAWPSDGQSILLMDLLDQRIPLPTPEESNAVMLVAKLALQCISIRPQSRPSMQHVSQALDAGKVEATRQPFHTVQLHQLMRFT</sequence>
<dbReference type="FunFam" id="3.80.10.10:FF:000095">
    <property type="entry name" value="LRR receptor-like serine/threonine-protein kinase GSO1"/>
    <property type="match status" value="1"/>
</dbReference>
<keyword evidence="6" id="KW-0433">Leucine-rich repeat</keyword>
<dbReference type="InterPro" id="IPR017441">
    <property type="entry name" value="Protein_kinase_ATP_BS"/>
</dbReference>
<comment type="catalytic activity">
    <reaction evidence="19">
        <text>L-seryl-[protein] + ATP = O-phospho-L-seryl-[protein] + ADP + H(+)</text>
        <dbReference type="Rhea" id="RHEA:17989"/>
        <dbReference type="Rhea" id="RHEA-COMP:9863"/>
        <dbReference type="Rhea" id="RHEA-COMP:11604"/>
        <dbReference type="ChEBI" id="CHEBI:15378"/>
        <dbReference type="ChEBI" id="CHEBI:29999"/>
        <dbReference type="ChEBI" id="CHEBI:30616"/>
        <dbReference type="ChEBI" id="CHEBI:83421"/>
        <dbReference type="ChEBI" id="CHEBI:456216"/>
        <dbReference type="EC" id="2.7.11.1"/>
    </reaction>
</comment>